<dbReference type="EMBL" id="UGGV01000001">
    <property type="protein sequence ID" value="STO26345.1"/>
    <property type="molecule type" value="Genomic_DNA"/>
</dbReference>
<dbReference type="AlphaFoldDB" id="A0A377GPC1"/>
<reference evidence="2 4" key="2">
    <citation type="submission" date="2018-06" db="EMBL/GenBank/DDBJ databases">
        <authorList>
            <consortium name="Pathogen Informatics"/>
            <person name="Doyle S."/>
        </authorList>
    </citation>
    <scope>NUCLEOTIDE SEQUENCE [LARGE SCALE GENOMIC DNA]</scope>
    <source>
        <strain evidence="2 4">NCTC11401</strain>
    </source>
</reference>
<evidence type="ECO:0000313" key="1">
    <source>
        <dbReference type="EMBL" id="SIR05416.1"/>
    </source>
</evidence>
<reference evidence="1 3" key="1">
    <citation type="submission" date="2017-01" db="EMBL/GenBank/DDBJ databases">
        <authorList>
            <person name="Varghese N."/>
            <person name="Submissions S."/>
        </authorList>
    </citation>
    <scope>NUCLEOTIDE SEQUENCE [LARGE SCALE GENOMIC DNA]</scope>
    <source>
        <strain evidence="1 3">ATCC 33342</strain>
    </source>
</reference>
<dbReference type="OrthoDB" id="6121514at2"/>
<evidence type="ECO:0000313" key="4">
    <source>
        <dbReference type="Proteomes" id="UP000254374"/>
    </source>
</evidence>
<gene>
    <name evidence="2" type="ORF">NCTC11401_03201</name>
    <name evidence="1" type="ORF">SAMN05421777_1063</name>
</gene>
<keyword evidence="3" id="KW-1185">Reference proteome</keyword>
<accession>A0A377GPC1</accession>
<protein>
    <submittedName>
        <fullName evidence="2">Uncharacterized protein</fullName>
    </submittedName>
</protein>
<organism evidence="2 4">
    <name type="scientific">Fluoribacter gormanii</name>
    <dbReference type="NCBI Taxonomy" id="464"/>
    <lineage>
        <taxon>Bacteria</taxon>
        <taxon>Pseudomonadati</taxon>
        <taxon>Pseudomonadota</taxon>
        <taxon>Gammaproteobacteria</taxon>
        <taxon>Legionellales</taxon>
        <taxon>Legionellaceae</taxon>
        <taxon>Fluoribacter</taxon>
    </lineage>
</organism>
<proteinExistence type="predicted"/>
<evidence type="ECO:0000313" key="2">
    <source>
        <dbReference type="EMBL" id="STO26345.1"/>
    </source>
</evidence>
<dbReference type="EMBL" id="FTNL01000006">
    <property type="protein sequence ID" value="SIR05416.1"/>
    <property type="molecule type" value="Genomic_DNA"/>
</dbReference>
<dbReference type="Proteomes" id="UP000254374">
    <property type="component" value="Unassembled WGS sequence"/>
</dbReference>
<sequence>MRPIYFFDIPVYRLSQEKYSVKLNEYLTKKINTPEMSEFFKKNPTRLIQHQEFYTRQFGGMWEYNEIIGYIKLYILGSQIRGEYYSVNAKKIVKTRKKQFELVSDKIEPELELPLLEDNVAIYNTILTYIDNCKKNLKIKNRFIDSSLFEVIGQHINLKTLC</sequence>
<dbReference type="Proteomes" id="UP000186808">
    <property type="component" value="Unassembled WGS sequence"/>
</dbReference>
<name>A0A377GPC1_9GAMM</name>
<evidence type="ECO:0000313" key="3">
    <source>
        <dbReference type="Proteomes" id="UP000186808"/>
    </source>
</evidence>
<dbReference type="RefSeq" id="WP_058469363.1">
    <property type="nucleotide sequence ID" value="NZ_CAAAIX010000004.1"/>
</dbReference>